<dbReference type="EMBL" id="NMWX01000031">
    <property type="protein sequence ID" value="OZF90582.1"/>
    <property type="molecule type" value="Genomic_DNA"/>
</dbReference>
<keyword evidence="2" id="KW-1185">Reference proteome</keyword>
<reference evidence="1" key="1">
    <citation type="submission" date="2017-08" db="EMBL/GenBank/DDBJ databases">
        <authorList>
            <person name="de Groot N.N."/>
        </authorList>
    </citation>
    <scope>NUCLEOTIDE SEQUENCE [LARGE SCALE GENOMIC DNA]</scope>
    <source>
        <strain evidence="1">PX439</strain>
    </source>
</reference>
<feature type="non-terminal residue" evidence="1">
    <location>
        <position position="1"/>
    </location>
</feature>
<accession>A0A260ZY90</accession>
<evidence type="ECO:0000313" key="2">
    <source>
        <dbReference type="Proteomes" id="UP000216624"/>
    </source>
</evidence>
<organism evidence="1 2">
    <name type="scientific">Caenorhabditis remanei</name>
    <name type="common">Caenorhabditis vulgaris</name>
    <dbReference type="NCBI Taxonomy" id="31234"/>
    <lineage>
        <taxon>Eukaryota</taxon>
        <taxon>Metazoa</taxon>
        <taxon>Ecdysozoa</taxon>
        <taxon>Nematoda</taxon>
        <taxon>Chromadorea</taxon>
        <taxon>Rhabditida</taxon>
        <taxon>Rhabditina</taxon>
        <taxon>Rhabditomorpha</taxon>
        <taxon>Rhabditoidea</taxon>
        <taxon>Rhabditidae</taxon>
        <taxon>Peloderinae</taxon>
        <taxon>Caenorhabditis</taxon>
    </lineage>
</organism>
<sequence>MDHINKKDDCLRKECDGKEQKLLGKDCTEFGHIKRDEKMECGKGQCDMKNKCSDEEDLKKRRESDIRNKEM</sequence>
<proteinExistence type="predicted"/>
<protein>
    <submittedName>
        <fullName evidence="1">Uncharacterized protein</fullName>
    </submittedName>
</protein>
<name>A0A260ZY90_CAERE</name>
<dbReference type="KEGG" id="crq:GCK72_020435"/>
<dbReference type="CTD" id="9820032"/>
<comment type="caution">
    <text evidence="1">The sequence shown here is derived from an EMBL/GenBank/DDBJ whole genome shotgun (WGS) entry which is preliminary data.</text>
</comment>
<dbReference type="Proteomes" id="UP000216624">
    <property type="component" value="Unassembled WGS sequence"/>
</dbReference>
<gene>
    <name evidence="1" type="ORF">FL82_21760</name>
</gene>
<dbReference type="HOGENOM" id="CLU_2742475_0_0_1"/>
<evidence type="ECO:0000313" key="1">
    <source>
        <dbReference type="EMBL" id="OZF90582.1"/>
    </source>
</evidence>